<feature type="compositionally biased region" description="Basic and acidic residues" evidence="3">
    <location>
        <begin position="17"/>
        <end position="28"/>
    </location>
</feature>
<feature type="region of interest" description="Disordered" evidence="3">
    <location>
        <begin position="413"/>
        <end position="473"/>
    </location>
</feature>
<evidence type="ECO:0000256" key="1">
    <source>
        <dbReference type="ARBA" id="ARBA00006295"/>
    </source>
</evidence>
<dbReference type="InterPro" id="IPR041468">
    <property type="entry name" value="HTH_ParB/Spo0J"/>
</dbReference>
<reference evidence="5 6" key="1">
    <citation type="submission" date="2024-08" db="EMBL/GenBank/DDBJ databases">
        <title>Mycobacterium servetensis sp. nov., a novel rapid-growing mycobacterial species recovered from a human patient in Zaragoza, Spain.</title>
        <authorList>
            <person name="Tristancho-Baro A.I."/>
            <person name="Buenestado-Serrano S."/>
            <person name="Garcia De Viedma D."/>
            <person name="Milagro-Beamonte A."/>
            <person name="Burillo N."/>
            <person name="Sanz S."/>
            <person name="Lopez-Calleja A.I."/>
            <person name="Penas-Utrilla D."/>
            <person name="Guardingo M."/>
            <person name="Garcia M.J."/>
            <person name="Vinuelas-Bayon J."/>
        </authorList>
    </citation>
    <scope>NUCLEOTIDE SEQUENCE [LARGE SCALE GENOMIC DNA]</scope>
    <source>
        <strain evidence="6">HUMS_12744610</strain>
    </source>
</reference>
<dbReference type="InterPro" id="IPR003115">
    <property type="entry name" value="ParB_N"/>
</dbReference>
<gene>
    <name evidence="5" type="ORF">AB8998_31440</name>
</gene>
<dbReference type="SUPFAM" id="SSF109709">
    <property type="entry name" value="KorB DNA-binding domain-like"/>
    <property type="match status" value="1"/>
</dbReference>
<dbReference type="PROSITE" id="PS50943">
    <property type="entry name" value="HTH_CROC1"/>
    <property type="match status" value="1"/>
</dbReference>
<dbReference type="InterPro" id="IPR004437">
    <property type="entry name" value="ParB/RepB/Spo0J"/>
</dbReference>
<feature type="compositionally biased region" description="Polar residues" evidence="3">
    <location>
        <begin position="427"/>
        <end position="438"/>
    </location>
</feature>
<comment type="similarity">
    <text evidence="1">Belongs to the ParB family.</text>
</comment>
<feature type="region of interest" description="Disordered" evidence="3">
    <location>
        <begin position="1"/>
        <end position="28"/>
    </location>
</feature>
<keyword evidence="2" id="KW-0159">Chromosome partition</keyword>
<accession>A0ABV4C9D7</accession>
<dbReference type="Pfam" id="PF17762">
    <property type="entry name" value="HTH_ParB"/>
    <property type="match status" value="1"/>
</dbReference>
<protein>
    <submittedName>
        <fullName evidence="5">ParB/RepB/Spo0J family partition protein</fullName>
    </submittedName>
</protein>
<evidence type="ECO:0000256" key="3">
    <source>
        <dbReference type="SAM" id="MobiDB-lite"/>
    </source>
</evidence>
<dbReference type="SUPFAM" id="SSF110849">
    <property type="entry name" value="ParB/Sulfiredoxin"/>
    <property type="match status" value="1"/>
</dbReference>
<evidence type="ECO:0000313" key="6">
    <source>
        <dbReference type="Proteomes" id="UP001564760"/>
    </source>
</evidence>
<dbReference type="PANTHER" id="PTHR33375">
    <property type="entry name" value="CHROMOSOME-PARTITIONING PROTEIN PARB-RELATED"/>
    <property type="match status" value="1"/>
</dbReference>
<feature type="domain" description="HTH cro/C1-type" evidence="4">
    <location>
        <begin position="249"/>
        <end position="270"/>
    </location>
</feature>
<dbReference type="InterPro" id="IPR001387">
    <property type="entry name" value="Cro/C1-type_HTH"/>
</dbReference>
<sequence>MGEFTETTEAMHGASLPRHERERLHEPASARSLQIQLITVKNRGGHVPQATTAKAGQRTARKSGIRKKTANRFAELAGGDDLDIDEPAVRAGDASVDDDGLIVALSSSVPLGDAATRVVHIPVADLAPHPFNDPGRSQPQPGDAKWDELLNGVRANGVRLPVLVVPRKAFAAARPAATTQIPGDAKYILVYGHRRRIAAIEAGRETIPAVVDEDIMTDDGDLDAMAAENLGRQDLSELAEANLFARYSELGLTQRQIATRLGINQATVSRRLALLLMAPQVRQAVEDGKVRAADAAALAGALPYGPHRRWQWQANEDPDQDTEQRRREQELALRLMLARDMVATRAAEWVIAERQARAQADEWGVRLVDDPRSELGERFYEYRVTDYAGQDGLIGAIDPAQGTLVLYARPTRDATTQADDAEIGTEAETSGGRQSSPEQAADAAADSSRTPDPHGDTAAGEQASNGQEASAADDAIAEGRRADAKAAAAAQAHRRQACAALIAEPVAKLELLKILINQYLSGVAARAGTSAVTALLQDWDAHVEGNNEKARLTRTWHRAVAAAELHTSELKDKAWDDDAVDHVRLLVDRVGYQPTAWEQAQLDLAEAN</sequence>
<dbReference type="Pfam" id="PF02195">
    <property type="entry name" value="ParB_N"/>
    <property type="match status" value="1"/>
</dbReference>
<dbReference type="InterPro" id="IPR036086">
    <property type="entry name" value="ParB/Sulfiredoxin_sf"/>
</dbReference>
<feature type="region of interest" description="Disordered" evidence="3">
    <location>
        <begin position="44"/>
        <end position="65"/>
    </location>
</feature>
<evidence type="ECO:0000259" key="4">
    <source>
        <dbReference type="PROSITE" id="PS50943"/>
    </source>
</evidence>
<dbReference type="SMART" id="SM00470">
    <property type="entry name" value="ParB"/>
    <property type="match status" value="1"/>
</dbReference>
<dbReference type="Gene3D" id="1.10.10.2830">
    <property type="match status" value="1"/>
</dbReference>
<proteinExistence type="inferred from homology"/>
<organism evidence="5 6">
    <name type="scientific">Mycobacterium servetii</name>
    <dbReference type="NCBI Taxonomy" id="3237418"/>
    <lineage>
        <taxon>Bacteria</taxon>
        <taxon>Bacillati</taxon>
        <taxon>Actinomycetota</taxon>
        <taxon>Actinomycetes</taxon>
        <taxon>Mycobacteriales</taxon>
        <taxon>Mycobacteriaceae</taxon>
        <taxon>Mycobacterium</taxon>
    </lineage>
</organism>
<dbReference type="Gene3D" id="3.90.1530.30">
    <property type="match status" value="1"/>
</dbReference>
<dbReference type="RefSeq" id="WP_369742185.1">
    <property type="nucleotide sequence ID" value="NZ_JBGEDP010000003.1"/>
</dbReference>
<keyword evidence="6" id="KW-1185">Reference proteome</keyword>
<dbReference type="PANTHER" id="PTHR33375:SF1">
    <property type="entry name" value="CHROMOSOME-PARTITIONING PROTEIN PARB-RELATED"/>
    <property type="match status" value="1"/>
</dbReference>
<evidence type="ECO:0000256" key="2">
    <source>
        <dbReference type="ARBA" id="ARBA00022829"/>
    </source>
</evidence>
<comment type="caution">
    <text evidence="5">The sequence shown here is derived from an EMBL/GenBank/DDBJ whole genome shotgun (WGS) entry which is preliminary data.</text>
</comment>
<dbReference type="Proteomes" id="UP001564760">
    <property type="component" value="Unassembled WGS sequence"/>
</dbReference>
<dbReference type="InterPro" id="IPR050336">
    <property type="entry name" value="Chromosome_partition/occlusion"/>
</dbReference>
<name>A0ABV4C9D7_9MYCO</name>
<evidence type="ECO:0000313" key="5">
    <source>
        <dbReference type="EMBL" id="MEY8019161.1"/>
    </source>
</evidence>
<dbReference type="EMBL" id="JBGEDP010000003">
    <property type="protein sequence ID" value="MEY8019161.1"/>
    <property type="molecule type" value="Genomic_DNA"/>
</dbReference>
<dbReference type="CDD" id="cd00093">
    <property type="entry name" value="HTH_XRE"/>
    <property type="match status" value="1"/>
</dbReference>
<dbReference type="NCBIfam" id="TIGR00180">
    <property type="entry name" value="parB_part"/>
    <property type="match status" value="1"/>
</dbReference>